<dbReference type="InterPro" id="IPR006764">
    <property type="entry name" value="SAM_dep_MeTrfase_SAV2177_type"/>
</dbReference>
<keyword evidence="2" id="KW-0489">Methyltransferase</keyword>
<gene>
    <name evidence="2" type="ORF">GCM10009839_10660</name>
</gene>
<dbReference type="Pfam" id="PF04672">
    <property type="entry name" value="Methyltransf_19"/>
    <property type="match status" value="1"/>
</dbReference>
<dbReference type="SUPFAM" id="SSF53335">
    <property type="entry name" value="S-adenosyl-L-methionine-dependent methyltransferases"/>
    <property type="match status" value="1"/>
</dbReference>
<dbReference type="Gene3D" id="3.40.50.150">
    <property type="entry name" value="Vaccinia Virus protein VP39"/>
    <property type="match status" value="1"/>
</dbReference>
<accession>A0ABN2TQP2</accession>
<dbReference type="InterPro" id="IPR029063">
    <property type="entry name" value="SAM-dependent_MTases_sf"/>
</dbReference>
<reference evidence="2 3" key="1">
    <citation type="journal article" date="2019" name="Int. J. Syst. Evol. Microbiol.">
        <title>The Global Catalogue of Microorganisms (GCM) 10K type strain sequencing project: providing services to taxonomists for standard genome sequencing and annotation.</title>
        <authorList>
            <consortium name="The Broad Institute Genomics Platform"/>
            <consortium name="The Broad Institute Genome Sequencing Center for Infectious Disease"/>
            <person name="Wu L."/>
            <person name="Ma J."/>
        </authorList>
    </citation>
    <scope>NUCLEOTIDE SEQUENCE [LARGE SCALE GENOMIC DNA]</scope>
    <source>
        <strain evidence="2 3">JCM 16014</strain>
    </source>
</reference>
<organism evidence="2 3">
    <name type="scientific">Catenulispora yoronensis</name>
    <dbReference type="NCBI Taxonomy" id="450799"/>
    <lineage>
        <taxon>Bacteria</taxon>
        <taxon>Bacillati</taxon>
        <taxon>Actinomycetota</taxon>
        <taxon>Actinomycetes</taxon>
        <taxon>Catenulisporales</taxon>
        <taxon>Catenulisporaceae</taxon>
        <taxon>Catenulispora</taxon>
    </lineage>
</organism>
<keyword evidence="3" id="KW-1185">Reference proteome</keyword>
<keyword evidence="2" id="KW-0808">Transferase</keyword>
<evidence type="ECO:0000313" key="3">
    <source>
        <dbReference type="Proteomes" id="UP001500751"/>
    </source>
</evidence>
<evidence type="ECO:0000256" key="1">
    <source>
        <dbReference type="SAM" id="MobiDB-lite"/>
    </source>
</evidence>
<comment type="caution">
    <text evidence="2">The sequence shown here is derived from an EMBL/GenBank/DDBJ whole genome shotgun (WGS) entry which is preliminary data.</text>
</comment>
<feature type="region of interest" description="Disordered" evidence="1">
    <location>
        <begin position="6"/>
        <end position="27"/>
    </location>
</feature>
<sequence>MAEELRSSLGREALAPQWDPPQVDTTRPHPARIYDYLLGGKDNFPADRAAAQVALRALPELRAMARANRAFLGRAVRFLARAGIDQFLDLGSGVPGPGHTAQVVRAVAPGARVVLVDYDPIVVAHSMALVDGGAGTGASASADGGSGVGRLAVVQADVRDPQELLDRVRVREVLDFRRPVAVLMVALLHFVAEDEDAPGIVARFVREVSAGSAVVISHATDGGQPERSQAARRGWDQAASRLVARSAGQIEGLFAGVEPVAPGVVPLPLWRPDGPVTDDVGMIWLNGGVGFKREA</sequence>
<proteinExistence type="predicted"/>
<dbReference type="GO" id="GO:0032259">
    <property type="term" value="P:methylation"/>
    <property type="evidence" value="ECO:0007669"/>
    <property type="project" value="UniProtKB-KW"/>
</dbReference>
<evidence type="ECO:0000313" key="2">
    <source>
        <dbReference type="EMBL" id="GAA2016825.1"/>
    </source>
</evidence>
<protein>
    <submittedName>
        <fullName evidence="2">SAM-dependent methyltransferase</fullName>
    </submittedName>
</protein>
<dbReference type="GO" id="GO:0008168">
    <property type="term" value="F:methyltransferase activity"/>
    <property type="evidence" value="ECO:0007669"/>
    <property type="project" value="UniProtKB-KW"/>
</dbReference>
<dbReference type="RefSeq" id="WP_344664349.1">
    <property type="nucleotide sequence ID" value="NZ_BAAAQN010000004.1"/>
</dbReference>
<dbReference type="EMBL" id="BAAAQN010000004">
    <property type="protein sequence ID" value="GAA2016825.1"/>
    <property type="molecule type" value="Genomic_DNA"/>
</dbReference>
<dbReference type="PIRSF" id="PIRSF017393">
    <property type="entry name" value="MTase_SAV2177"/>
    <property type="match status" value="1"/>
</dbReference>
<name>A0ABN2TQP2_9ACTN</name>
<dbReference type="Proteomes" id="UP001500751">
    <property type="component" value="Unassembled WGS sequence"/>
</dbReference>